<dbReference type="PANTHER" id="PTHR33545:SF5">
    <property type="entry name" value="UPF0750 MEMBRANE PROTEIN YITT"/>
    <property type="match status" value="1"/>
</dbReference>
<feature type="transmembrane region" description="Helical" evidence="6">
    <location>
        <begin position="157"/>
        <end position="182"/>
    </location>
</feature>
<dbReference type="InterPro" id="IPR015867">
    <property type="entry name" value="N-reg_PII/ATP_PRibTrfase_C"/>
</dbReference>
<keyword evidence="5 6" id="KW-0472">Membrane</keyword>
<dbReference type="Pfam" id="PF10035">
    <property type="entry name" value="DUF2179"/>
    <property type="match status" value="1"/>
</dbReference>
<dbReference type="RefSeq" id="WP_066052561.1">
    <property type="nucleotide sequence ID" value="NZ_CP014223.1"/>
</dbReference>
<reference evidence="9" key="3">
    <citation type="submission" date="2016-11" db="EMBL/GenBank/DDBJ databases">
        <authorList>
            <person name="Varghese N."/>
            <person name="Submissions S."/>
        </authorList>
    </citation>
    <scope>NUCLEOTIDE SEQUENCE</scope>
    <source>
        <strain evidence="9">DSM 1682</strain>
    </source>
</reference>
<evidence type="ECO:0000256" key="4">
    <source>
        <dbReference type="ARBA" id="ARBA00022989"/>
    </source>
</evidence>
<feature type="transmembrane region" description="Helical" evidence="6">
    <location>
        <begin position="86"/>
        <end position="106"/>
    </location>
</feature>
<keyword evidence="2" id="KW-1003">Cell membrane</keyword>
<evidence type="ECO:0000313" key="8">
    <source>
        <dbReference type="EMBL" id="AMJ42171.1"/>
    </source>
</evidence>
<reference evidence="11" key="4">
    <citation type="submission" date="2016-11" db="EMBL/GenBank/DDBJ databases">
        <authorList>
            <person name="Jaros S."/>
            <person name="Januszkiewicz K."/>
            <person name="Wedrychowicz H."/>
        </authorList>
    </citation>
    <scope>NUCLEOTIDE SEQUENCE [LARGE SCALE GENOMIC DNA]</scope>
    <source>
        <strain evidence="11">DSM 1682</strain>
    </source>
</reference>
<dbReference type="KEGG" id="cpro:CPRO_26230"/>
<evidence type="ECO:0000256" key="2">
    <source>
        <dbReference type="ARBA" id="ARBA00022475"/>
    </source>
</evidence>
<dbReference type="PIRSF" id="PIRSF006483">
    <property type="entry name" value="Membrane_protein_YitT"/>
    <property type="match status" value="1"/>
</dbReference>
<keyword evidence="4 6" id="KW-1133">Transmembrane helix</keyword>
<evidence type="ECO:0000313" key="11">
    <source>
        <dbReference type="Proteomes" id="UP000184204"/>
    </source>
</evidence>
<gene>
    <name evidence="8" type="ORF">CPRO_26230</name>
    <name evidence="9" type="ORF">SAMN02745151_00991</name>
</gene>
<evidence type="ECO:0000256" key="1">
    <source>
        <dbReference type="ARBA" id="ARBA00004651"/>
    </source>
</evidence>
<dbReference type="GO" id="GO:0005886">
    <property type="term" value="C:plasma membrane"/>
    <property type="evidence" value="ECO:0007669"/>
    <property type="project" value="UniProtKB-SubCell"/>
</dbReference>
<organism evidence="9 11">
    <name type="scientific">Anaerotignum propionicum DSM 1682</name>
    <dbReference type="NCBI Taxonomy" id="991789"/>
    <lineage>
        <taxon>Bacteria</taxon>
        <taxon>Bacillati</taxon>
        <taxon>Bacillota</taxon>
        <taxon>Clostridia</taxon>
        <taxon>Lachnospirales</taxon>
        <taxon>Anaerotignaceae</taxon>
        <taxon>Anaerotignum</taxon>
    </lineage>
</organism>
<dbReference type="Proteomes" id="UP000184204">
    <property type="component" value="Unassembled WGS sequence"/>
</dbReference>
<dbReference type="AlphaFoldDB" id="A0A120MKG1"/>
<dbReference type="Proteomes" id="UP000068026">
    <property type="component" value="Chromosome"/>
</dbReference>
<accession>A0A120MKG1</accession>
<evidence type="ECO:0000256" key="3">
    <source>
        <dbReference type="ARBA" id="ARBA00022692"/>
    </source>
</evidence>
<sequence length="284" mass="30711">MYEKKIEDIVLSICGTLLMAIGIQCFLEPAHLVAGGVTGIGIMLNAFTSAQLGFPTPLWLVNAVLNFPLFLAAWKMQGGRFVGKTILTSLLFSLMLFLVQDITFYTGDYMISSVYGGALVGIGIGLVLRCGGTTGGVDLAAYLMQKIWPRPSISKKIFIMDAVVISAGMLMFGGISGLYAILSVFITERCTKWVLEGGDVVRAAIVISENAQDIASILNLRLARDAAKFCGEGNLGADERGILFCIFSQKEIQGAKSIIMNIDRNAIFLVTDIREVLGEDMMQK</sequence>
<dbReference type="PANTHER" id="PTHR33545">
    <property type="entry name" value="UPF0750 MEMBRANE PROTEIN YITT-RELATED"/>
    <property type="match status" value="1"/>
</dbReference>
<evidence type="ECO:0000313" key="9">
    <source>
        <dbReference type="EMBL" id="SHE53017.1"/>
    </source>
</evidence>
<feature type="transmembrane region" description="Helical" evidence="6">
    <location>
        <begin position="56"/>
        <end position="74"/>
    </location>
</feature>
<evidence type="ECO:0000256" key="5">
    <source>
        <dbReference type="ARBA" id="ARBA00023136"/>
    </source>
</evidence>
<comment type="subcellular location">
    <subcellularLocation>
        <location evidence="1">Cell membrane</location>
        <topology evidence="1">Multi-pass membrane protein</topology>
    </subcellularLocation>
</comment>
<evidence type="ECO:0000313" key="10">
    <source>
        <dbReference type="Proteomes" id="UP000068026"/>
    </source>
</evidence>
<dbReference type="InterPro" id="IPR003740">
    <property type="entry name" value="YitT"/>
</dbReference>
<dbReference type="EMBL" id="FQUA01000003">
    <property type="protein sequence ID" value="SHE53017.1"/>
    <property type="molecule type" value="Genomic_DNA"/>
</dbReference>
<dbReference type="Gene3D" id="3.30.70.120">
    <property type="match status" value="1"/>
</dbReference>
<proteinExistence type="predicted"/>
<evidence type="ECO:0000256" key="6">
    <source>
        <dbReference type="SAM" id="Phobius"/>
    </source>
</evidence>
<dbReference type="Pfam" id="PF02588">
    <property type="entry name" value="YitT_membrane"/>
    <property type="match status" value="1"/>
</dbReference>
<dbReference type="EMBL" id="CP014223">
    <property type="protein sequence ID" value="AMJ42171.1"/>
    <property type="molecule type" value="Genomic_DNA"/>
</dbReference>
<keyword evidence="10" id="KW-1185">Reference proteome</keyword>
<name>A0A120MKG1_ANAPI</name>
<protein>
    <submittedName>
        <fullName evidence="9">Uncharacterized membrane-anchored protein YitT, contains DUF161 and DUF2179 domains</fullName>
    </submittedName>
</protein>
<feature type="domain" description="DUF2179" evidence="7">
    <location>
        <begin position="231"/>
        <end position="278"/>
    </location>
</feature>
<dbReference type="OrthoDB" id="3180973at2"/>
<dbReference type="InterPro" id="IPR051461">
    <property type="entry name" value="UPF0750_membrane"/>
</dbReference>
<evidence type="ECO:0000259" key="7">
    <source>
        <dbReference type="Pfam" id="PF10035"/>
    </source>
</evidence>
<reference evidence="8 10" key="1">
    <citation type="journal article" date="2016" name="Genome Announc.">
        <title>Complete Genome Sequence of the Amino Acid-Fermenting Clostridium propionicum X2 (DSM 1682).</title>
        <authorList>
            <person name="Poehlein A."/>
            <person name="Schlien K."/>
            <person name="Chowdhury N.P."/>
            <person name="Gottschalk G."/>
            <person name="Buckel W."/>
            <person name="Daniel R."/>
        </authorList>
    </citation>
    <scope>NUCLEOTIDE SEQUENCE [LARGE SCALE GENOMIC DNA]</scope>
    <source>
        <strain evidence="8 10">X2</strain>
    </source>
</reference>
<dbReference type="InterPro" id="IPR019264">
    <property type="entry name" value="DUF2179"/>
</dbReference>
<reference evidence="10" key="2">
    <citation type="submission" date="2016-01" db="EMBL/GenBank/DDBJ databases">
        <authorList>
            <person name="Poehlein A."/>
            <person name="Schlien K."/>
            <person name="Gottschalk G."/>
            <person name="Buckel W."/>
            <person name="Daniel R."/>
        </authorList>
    </citation>
    <scope>NUCLEOTIDE SEQUENCE [LARGE SCALE GENOMIC DNA]</scope>
    <source>
        <strain evidence="10">X2</strain>
    </source>
</reference>
<keyword evidence="3 6" id="KW-0812">Transmembrane</keyword>